<sequence length="299" mass="33535">MGNYASCFNSPSTARLMDFHGNIRQLMLPLKAAELMLEEPGHVVSSLHDLRRTRRISALRAEDELLAGKLYLLVPLSKVNRKISDSEMAIVESAKKRSQKKRRGAKILPAVPMTVEAETEIDIPYAASEDELRYHLGMTNFTTGKGKVNLADSNVRPLEVLMRSIVRKMGQLILPLKAAELMLEEPGHVISSLHDLRRTRRISALRAEDELFAGKLYLLVPLSKVNRKISDSEMAIIESAKKRSQKKRRGAKILPAVPMTVEAETEVESLEGLDSDFGSCQLRNYCHWTPALEPILEEP</sequence>
<keyword evidence="2" id="KW-0342">GTP-binding</keyword>
<dbReference type="Pfam" id="PF14009">
    <property type="entry name" value="PADRE"/>
    <property type="match status" value="2"/>
</dbReference>
<dbReference type="AlphaFoldDB" id="A0A6A6LW76"/>
<reference evidence="3 4" key="1">
    <citation type="journal article" date="2020" name="Mol. Plant">
        <title>The Chromosome-Based Rubber Tree Genome Provides New Insights into Spurge Genome Evolution and Rubber Biosynthesis.</title>
        <authorList>
            <person name="Liu J."/>
            <person name="Shi C."/>
            <person name="Shi C.C."/>
            <person name="Li W."/>
            <person name="Zhang Q.J."/>
            <person name="Zhang Y."/>
            <person name="Li K."/>
            <person name="Lu H.F."/>
            <person name="Shi C."/>
            <person name="Zhu S.T."/>
            <person name="Xiao Z.Y."/>
            <person name="Nan H."/>
            <person name="Yue Y."/>
            <person name="Zhu X.G."/>
            <person name="Wu Y."/>
            <person name="Hong X.N."/>
            <person name="Fan G.Y."/>
            <person name="Tong Y."/>
            <person name="Zhang D."/>
            <person name="Mao C.L."/>
            <person name="Liu Y.L."/>
            <person name="Hao S.J."/>
            <person name="Liu W.Q."/>
            <person name="Lv M.Q."/>
            <person name="Zhang H.B."/>
            <person name="Liu Y."/>
            <person name="Hu-Tang G.R."/>
            <person name="Wang J.P."/>
            <person name="Wang J.H."/>
            <person name="Sun Y.H."/>
            <person name="Ni S.B."/>
            <person name="Chen W.B."/>
            <person name="Zhang X.C."/>
            <person name="Jiao Y.N."/>
            <person name="Eichler E.E."/>
            <person name="Li G.H."/>
            <person name="Liu X."/>
            <person name="Gao L.Z."/>
        </authorList>
    </citation>
    <scope>NUCLEOTIDE SEQUENCE [LARGE SCALE GENOMIC DNA]</scope>
    <source>
        <strain evidence="4">cv. GT1</strain>
        <tissue evidence="3">Leaf</tissue>
    </source>
</reference>
<dbReference type="PANTHER" id="PTHR33052">
    <property type="entry name" value="DUF4228 DOMAIN PROTEIN-RELATED"/>
    <property type="match status" value="1"/>
</dbReference>
<proteinExistence type="predicted"/>
<dbReference type="SMART" id="SM00178">
    <property type="entry name" value="SAR"/>
    <property type="match status" value="1"/>
</dbReference>
<dbReference type="InterPro" id="IPR027417">
    <property type="entry name" value="P-loop_NTPase"/>
</dbReference>
<comment type="caution">
    <text evidence="3">The sequence shown here is derived from an EMBL/GenBank/DDBJ whole genome shotgun (WGS) entry which is preliminary data.</text>
</comment>
<evidence type="ECO:0000313" key="4">
    <source>
        <dbReference type="Proteomes" id="UP000467840"/>
    </source>
</evidence>
<dbReference type="Gene3D" id="3.40.50.300">
    <property type="entry name" value="P-loop containing nucleotide triphosphate hydrolases"/>
    <property type="match status" value="1"/>
</dbReference>
<keyword evidence="4" id="KW-1185">Reference proteome</keyword>
<keyword evidence="1" id="KW-0547">Nucleotide-binding</keyword>
<organism evidence="3 4">
    <name type="scientific">Hevea brasiliensis</name>
    <name type="common">Para rubber tree</name>
    <name type="synonym">Siphonia brasiliensis</name>
    <dbReference type="NCBI Taxonomy" id="3981"/>
    <lineage>
        <taxon>Eukaryota</taxon>
        <taxon>Viridiplantae</taxon>
        <taxon>Streptophyta</taxon>
        <taxon>Embryophyta</taxon>
        <taxon>Tracheophyta</taxon>
        <taxon>Spermatophyta</taxon>
        <taxon>Magnoliopsida</taxon>
        <taxon>eudicotyledons</taxon>
        <taxon>Gunneridae</taxon>
        <taxon>Pentapetalae</taxon>
        <taxon>rosids</taxon>
        <taxon>fabids</taxon>
        <taxon>Malpighiales</taxon>
        <taxon>Euphorbiaceae</taxon>
        <taxon>Crotonoideae</taxon>
        <taxon>Micrandreae</taxon>
        <taxon>Hevea</taxon>
    </lineage>
</organism>
<dbReference type="InterPro" id="IPR025322">
    <property type="entry name" value="PADRE_dom"/>
</dbReference>
<accession>A0A6A6LW76</accession>
<protein>
    <submittedName>
        <fullName evidence="3">Uncharacterized protein</fullName>
    </submittedName>
</protein>
<evidence type="ECO:0000256" key="2">
    <source>
        <dbReference type="ARBA" id="ARBA00023134"/>
    </source>
</evidence>
<gene>
    <name evidence="3" type="ORF">GH714_037885</name>
</gene>
<evidence type="ECO:0000313" key="3">
    <source>
        <dbReference type="EMBL" id="KAF2304767.1"/>
    </source>
</evidence>
<dbReference type="InterPro" id="IPR006689">
    <property type="entry name" value="Small_GTPase_ARF/SAR"/>
</dbReference>
<dbReference type="GO" id="GO:0005525">
    <property type="term" value="F:GTP binding"/>
    <property type="evidence" value="ECO:0007669"/>
    <property type="project" value="UniProtKB-KW"/>
</dbReference>
<dbReference type="Proteomes" id="UP000467840">
    <property type="component" value="Chromosome 16"/>
</dbReference>
<evidence type="ECO:0000256" key="1">
    <source>
        <dbReference type="ARBA" id="ARBA00022741"/>
    </source>
</evidence>
<name>A0A6A6LW76_HEVBR</name>
<dbReference type="GO" id="GO:0003924">
    <property type="term" value="F:GTPase activity"/>
    <property type="evidence" value="ECO:0007669"/>
    <property type="project" value="InterPro"/>
</dbReference>
<dbReference type="EMBL" id="JAAGAX010000009">
    <property type="protein sequence ID" value="KAF2304767.1"/>
    <property type="molecule type" value="Genomic_DNA"/>
</dbReference>